<organism evidence="1 2">
    <name type="scientific">Microbispora bryophytorum subsp. camponoti</name>
    <dbReference type="NCBI Taxonomy" id="1677852"/>
    <lineage>
        <taxon>Bacteria</taxon>
        <taxon>Bacillati</taxon>
        <taxon>Actinomycetota</taxon>
        <taxon>Actinomycetes</taxon>
        <taxon>Streptosporangiales</taxon>
        <taxon>Streptosporangiaceae</taxon>
        <taxon>Microbispora</taxon>
    </lineage>
</organism>
<sequence>MERRRLLQLAIASLGMGALGGAAAHEPVRRLLDLAMNGEPRSIEDWHLACADHLHALRTRPPAQMVADLLIDLMAVRNQTETSTPEDVTELHRVTAALASVHANALTRLGEHGAALRWWRTARQAADASGDLRLRLLVRGEEAGHGLYGQRDPQTVLGLVESAERIAGGPTVDLQTTRAKALTVLGRHDEARTALDDLMRLASAGVAADSFGFWKPNQIHFAESWVHAGSGNEPEADRARDDLLRSTHDYQYDANVRLHEALCTVAQGGVDQGLRQAATVIDRLAPAYRSHHVIETGRMVLHAAPRDRQERPAVGELRELLTLASASSRA</sequence>
<dbReference type="Proteomes" id="UP000653231">
    <property type="component" value="Unassembled WGS sequence"/>
</dbReference>
<evidence type="ECO:0008006" key="3">
    <source>
        <dbReference type="Google" id="ProtNLM"/>
    </source>
</evidence>
<keyword evidence="2" id="KW-1185">Reference proteome</keyword>
<protein>
    <recommendedName>
        <fullName evidence="3">XRE family transcriptional regulator</fullName>
    </recommendedName>
</protein>
<evidence type="ECO:0000313" key="1">
    <source>
        <dbReference type="EMBL" id="MBD3141644.1"/>
    </source>
</evidence>
<comment type="caution">
    <text evidence="1">The sequence shown here is derived from an EMBL/GenBank/DDBJ whole genome shotgun (WGS) entry which is preliminary data.</text>
</comment>
<dbReference type="EMBL" id="JACXRZ010000001">
    <property type="protein sequence ID" value="MBD3141644.1"/>
    <property type="molecule type" value="Genomic_DNA"/>
</dbReference>
<accession>A0ABR8KSA0</accession>
<name>A0ABR8KSA0_9ACTN</name>
<proteinExistence type="predicted"/>
<reference evidence="1 2" key="1">
    <citation type="submission" date="2020-09" db="EMBL/GenBank/DDBJ databases">
        <title>Actinomycete isolated from the Camponotus japonicus Mayr.</title>
        <authorList>
            <person name="Gong X."/>
        </authorList>
    </citation>
    <scope>NUCLEOTIDE SEQUENCE [LARGE SCALE GENOMIC DNA]</scope>
    <source>
        <strain evidence="1 2">2C-HV3</strain>
    </source>
</reference>
<evidence type="ECO:0000313" key="2">
    <source>
        <dbReference type="Proteomes" id="UP000653231"/>
    </source>
</evidence>
<gene>
    <name evidence="1" type="ORF">IEQ31_00310</name>
</gene>
<dbReference type="RefSeq" id="WP_191049540.1">
    <property type="nucleotide sequence ID" value="NZ_JACXRZ010000001.1"/>
</dbReference>